<dbReference type="GO" id="GO:0004358">
    <property type="term" value="F:L-glutamate N-acetyltransferase activity, acting on acetyl-L-ornithine as donor"/>
    <property type="evidence" value="ECO:0007669"/>
    <property type="project" value="UniProtKB-UniRule"/>
</dbReference>
<organism evidence="11 12">
    <name type="scientific">Wickerhamomyces anomalus (strain ATCC 58044 / CBS 1984 / NCYC 433 / NRRL Y-366-8)</name>
    <name type="common">Yeast</name>
    <name type="synonym">Hansenula anomala</name>
    <dbReference type="NCBI Taxonomy" id="683960"/>
    <lineage>
        <taxon>Eukaryota</taxon>
        <taxon>Fungi</taxon>
        <taxon>Dikarya</taxon>
        <taxon>Ascomycota</taxon>
        <taxon>Saccharomycotina</taxon>
        <taxon>Saccharomycetes</taxon>
        <taxon>Phaffomycetales</taxon>
        <taxon>Wickerhamomycetaceae</taxon>
        <taxon>Wickerhamomyces</taxon>
    </lineage>
</organism>
<evidence type="ECO:0000256" key="3">
    <source>
        <dbReference type="ARBA" id="ARBA00022571"/>
    </source>
</evidence>
<comment type="PTM">
    <text evidence="10">The alpha and beta chains are autoproteolytically processed from a single precursor protein within the mitochondrion.</text>
</comment>
<dbReference type="PANTHER" id="PTHR23100">
    <property type="entry name" value="ARGININE BIOSYNTHESIS BIFUNCTIONAL PROTEIN ARGJ"/>
    <property type="match status" value="1"/>
</dbReference>
<dbReference type="GO" id="GO:0006592">
    <property type="term" value="P:ornithine biosynthetic process"/>
    <property type="evidence" value="ECO:0007669"/>
    <property type="project" value="EnsemblFungi"/>
</dbReference>
<dbReference type="FunFam" id="3.30.2330.10:FF:000001">
    <property type="entry name" value="Arginine biosynthesis bifunctional protein ArgJ, mitochondrial"/>
    <property type="match status" value="1"/>
</dbReference>
<comment type="pathway">
    <text evidence="10">Amino-acid biosynthesis; L-arginine biosynthesis; L-ornithine and N-acetyl-L-glutamate from L-glutamate and N(2)-acetyl-L-ornithine (cyclic): step 1/1.</text>
</comment>
<feature type="binding site" evidence="10">
    <location>
        <position position="437"/>
    </location>
    <ligand>
        <name>substrate</name>
    </ligand>
</feature>
<dbReference type="NCBIfam" id="TIGR00120">
    <property type="entry name" value="ArgJ"/>
    <property type="match status" value="1"/>
</dbReference>
<evidence type="ECO:0000256" key="9">
    <source>
        <dbReference type="ARBA" id="ARBA00023315"/>
    </source>
</evidence>
<evidence type="ECO:0000256" key="2">
    <source>
        <dbReference type="ARBA" id="ARBA00006774"/>
    </source>
</evidence>
<keyword evidence="12" id="KW-1185">Reference proteome</keyword>
<keyword evidence="7 10" id="KW-0496">Mitochondrion</keyword>
<accession>A0A1E3P6W3</accession>
<dbReference type="Proteomes" id="UP000094112">
    <property type="component" value="Unassembled WGS sequence"/>
</dbReference>
<evidence type="ECO:0000313" key="11">
    <source>
        <dbReference type="EMBL" id="ODQ61155.1"/>
    </source>
</evidence>
<dbReference type="GO" id="GO:0004042">
    <property type="term" value="F:L-glutamate N-acetyltransferase activity"/>
    <property type="evidence" value="ECO:0007669"/>
    <property type="project" value="UniProtKB-UniRule"/>
</dbReference>
<dbReference type="HAMAP" id="MF_01106">
    <property type="entry name" value="ArgJ"/>
    <property type="match status" value="1"/>
</dbReference>
<evidence type="ECO:0000313" key="12">
    <source>
        <dbReference type="Proteomes" id="UP000094112"/>
    </source>
</evidence>
<dbReference type="FunFam" id="3.60.70.12:FF:000001">
    <property type="entry name" value="Arginine biosynthesis bifunctional protein ArgJ, chloroplastic"/>
    <property type="match status" value="1"/>
</dbReference>
<gene>
    <name evidence="11" type="ORF">WICANDRAFT_77803</name>
</gene>
<dbReference type="UniPathway" id="UPA00068">
    <property type="reaction ID" value="UER00106"/>
</dbReference>
<evidence type="ECO:0000256" key="6">
    <source>
        <dbReference type="ARBA" id="ARBA00022813"/>
    </source>
</evidence>
<protein>
    <recommendedName>
        <fullName evidence="10">Arginine biosynthesis bifunctional protein ArgJ, mitochondrial</fullName>
    </recommendedName>
    <domain>
        <recommendedName>
            <fullName evidence="10">Glutamate N-acetyltransferase</fullName>
            <shortName evidence="10">GAT</shortName>
            <ecNumber evidence="10">2.3.1.35</ecNumber>
        </recommendedName>
        <alternativeName>
            <fullName evidence="10">Ornithine acetyltransferase</fullName>
            <shortName evidence="10">OATase</shortName>
        </alternativeName>
        <alternativeName>
            <fullName evidence="10">Ornithine transacetylase</fullName>
        </alternativeName>
    </domain>
    <domain>
        <recommendedName>
            <fullName evidence="10">Amino-acid acetyltransferase</fullName>
            <ecNumber evidence="10">2.3.1.1</ecNumber>
        </recommendedName>
        <alternativeName>
            <fullName evidence="10">N-acetylglutamate synthase</fullName>
            <shortName evidence="10">AGS</shortName>
        </alternativeName>
    </domain>
    <component>
        <recommendedName>
            <fullName evidence="10">Arginine biosynthesis bifunctional protein ArgJ alpha chain</fullName>
        </recommendedName>
    </component>
    <component>
        <recommendedName>
            <fullName evidence="10">Arginine biosynthesis bifunctional protein ArgJ beta chain</fullName>
        </recommendedName>
    </component>
</protein>
<dbReference type="AlphaFoldDB" id="A0A1E3P6W3"/>
<dbReference type="EMBL" id="KV454209">
    <property type="protein sequence ID" value="ODQ61155.1"/>
    <property type="molecule type" value="Genomic_DNA"/>
</dbReference>
<dbReference type="Gene3D" id="3.30.2330.10">
    <property type="entry name" value="arginine biosynthesis bifunctional protein suprefamily"/>
    <property type="match status" value="1"/>
</dbReference>
<dbReference type="EC" id="2.3.1.1" evidence="10"/>
<dbReference type="FunFam" id="3.10.20.340:FF:000002">
    <property type="entry name" value="Arginine biosynthesis bifunctional protein ArgJ, mitochondrial"/>
    <property type="match status" value="1"/>
</dbReference>
<proteinExistence type="inferred from homology"/>
<evidence type="ECO:0000256" key="8">
    <source>
        <dbReference type="ARBA" id="ARBA00023268"/>
    </source>
</evidence>
<dbReference type="InterPro" id="IPR042195">
    <property type="entry name" value="ArgJ_beta_C"/>
</dbReference>
<keyword evidence="4 10" id="KW-0028">Amino-acid biosynthesis</keyword>
<keyword evidence="8 10" id="KW-0511">Multifunctional enzyme</keyword>
<evidence type="ECO:0000256" key="4">
    <source>
        <dbReference type="ARBA" id="ARBA00022605"/>
    </source>
</evidence>
<comment type="subcellular location">
    <subcellularLocation>
        <location evidence="1 10">Mitochondrion matrix</location>
    </subcellularLocation>
</comment>
<dbReference type="InterPro" id="IPR016117">
    <property type="entry name" value="ArgJ-like_dom_sf"/>
</dbReference>
<dbReference type="STRING" id="683960.A0A1E3P6W3"/>
<dbReference type="CDD" id="cd02152">
    <property type="entry name" value="OAT"/>
    <property type="match status" value="1"/>
</dbReference>
<evidence type="ECO:0000256" key="1">
    <source>
        <dbReference type="ARBA" id="ARBA00004305"/>
    </source>
</evidence>
<comment type="pathway">
    <text evidence="10">Amino-acid biosynthesis; L-arginine biosynthesis; N(2)-acetyl-L-ornithine from L-glutamate: step 1/4.</text>
</comment>
<reference evidence="11 12" key="1">
    <citation type="journal article" date="2016" name="Proc. Natl. Acad. Sci. U.S.A.">
        <title>Comparative genomics of biotechnologically important yeasts.</title>
        <authorList>
            <person name="Riley R."/>
            <person name="Haridas S."/>
            <person name="Wolfe K.H."/>
            <person name="Lopes M.R."/>
            <person name="Hittinger C.T."/>
            <person name="Goeker M."/>
            <person name="Salamov A.A."/>
            <person name="Wisecaver J.H."/>
            <person name="Long T.M."/>
            <person name="Calvey C.H."/>
            <person name="Aerts A.L."/>
            <person name="Barry K.W."/>
            <person name="Choi C."/>
            <person name="Clum A."/>
            <person name="Coughlan A.Y."/>
            <person name="Deshpande S."/>
            <person name="Douglass A.P."/>
            <person name="Hanson S.J."/>
            <person name="Klenk H.-P."/>
            <person name="LaButti K.M."/>
            <person name="Lapidus A."/>
            <person name="Lindquist E.A."/>
            <person name="Lipzen A.M."/>
            <person name="Meier-Kolthoff J.P."/>
            <person name="Ohm R.A."/>
            <person name="Otillar R.P."/>
            <person name="Pangilinan J.L."/>
            <person name="Peng Y."/>
            <person name="Rokas A."/>
            <person name="Rosa C.A."/>
            <person name="Scheuner C."/>
            <person name="Sibirny A.A."/>
            <person name="Slot J.C."/>
            <person name="Stielow J.B."/>
            <person name="Sun H."/>
            <person name="Kurtzman C.P."/>
            <person name="Blackwell M."/>
            <person name="Grigoriev I.V."/>
            <person name="Jeffries T.W."/>
        </authorList>
    </citation>
    <scope>NUCLEOTIDE SEQUENCE [LARGE SCALE GENOMIC DNA]</scope>
    <source>
        <strain evidence="12">ATCC 58044 / CBS 1984 / NCYC 433 / NRRL Y-366-8</strain>
    </source>
</reference>
<evidence type="ECO:0000256" key="5">
    <source>
        <dbReference type="ARBA" id="ARBA00022679"/>
    </source>
</evidence>
<keyword evidence="9 10" id="KW-0012">Acyltransferase</keyword>
<feature type="chain" id="PRO_5023498885" description="Arginine biosynthesis bifunctional protein ArgJ beta chain" evidence="10">
    <location>
        <begin position="216"/>
        <end position="437"/>
    </location>
</feature>
<feature type="active site" description="Nucleophile" evidence="10">
    <location>
        <position position="216"/>
    </location>
</feature>
<dbReference type="OrthoDB" id="2017946at2759"/>
<feature type="binding site" evidence="10">
    <location>
        <position position="303"/>
    </location>
    <ligand>
        <name>substrate</name>
    </ligand>
</feature>
<dbReference type="GO" id="GO:0006526">
    <property type="term" value="P:L-arginine biosynthetic process"/>
    <property type="evidence" value="ECO:0007669"/>
    <property type="project" value="UniProtKB-UniRule"/>
</dbReference>
<keyword evidence="5 10" id="KW-0808">Transferase</keyword>
<dbReference type="Pfam" id="PF01960">
    <property type="entry name" value="ArgJ"/>
    <property type="match status" value="1"/>
</dbReference>
<sequence length="437" mass="46814">MTKPVVGKRLFSSLSSLSNKYTKYVPTSGVYPKGYKVGAVSTGVKKNEQLDLSIIKSDSPANAAAVFTTNKFKAAPVQLSKRILDSKQNANINAIVINSGCANAVTGVHGLKDAEKIVEKVDQTIDPNITEHSTICMSTGVIGQRLQMGKILPNIPKLINENLGQDHEAWLKCAKGIMTTDTFPKLVSKQVTVNGQQYVIAGLSKGAGMICPNMATLLGFFVTDAPIAPSALQSILTYAVDRSFNCISVDGDMSTNDTIAALANGAAGGPTIDESTTDSFNLIRDEITDFAQQLSQLVVRDGEGATKFVTIKIKDALTYKDAHQVAKTISNSPLVKTALYGKDANWGRILCAIGYSDVPVNTEKTNVSFVPTDGSAELKLLVNGEPQQIDEERASEILQFKDLEISVELGTGGGADCSFWTCDLSHEYVTINGDYRS</sequence>
<dbReference type="SUPFAM" id="SSF56266">
    <property type="entry name" value="DmpA/ArgJ-like"/>
    <property type="match status" value="1"/>
</dbReference>
<keyword evidence="3 10" id="KW-0055">Arginine biosynthesis</keyword>
<dbReference type="Gene3D" id="3.60.70.12">
    <property type="entry name" value="L-amino peptidase D-ALA esterase/amidase"/>
    <property type="match status" value="1"/>
</dbReference>
<feature type="binding site" evidence="10">
    <location>
        <position position="216"/>
    </location>
    <ligand>
        <name>substrate</name>
    </ligand>
</feature>
<dbReference type="EC" id="2.3.1.35" evidence="10"/>
<comment type="function">
    <text evidence="10">Catalyzes two activities which are involved in the cyclic version of arginine biosynthesis: the synthesis of acetylglutamate from glutamate and acetyl-CoA, and of ornithine by transacetylation between acetylornithine and glutamate.</text>
</comment>
<evidence type="ECO:0000256" key="10">
    <source>
        <dbReference type="HAMAP-Rule" id="MF_03124"/>
    </source>
</evidence>
<keyword evidence="6 10" id="KW-0068">Autocatalytic cleavage</keyword>
<dbReference type="Gene3D" id="3.10.20.340">
    <property type="entry name" value="ArgJ beta chain, C-terminal domain"/>
    <property type="match status" value="1"/>
</dbReference>
<comment type="subunit">
    <text evidence="10">Heterodimer of an alpha and a beta chain.</text>
</comment>
<evidence type="ECO:0000256" key="7">
    <source>
        <dbReference type="ARBA" id="ARBA00023128"/>
    </source>
</evidence>
<feature type="chain" id="PRO_5023498886" description="Arginine biosynthesis bifunctional protein ArgJ alpha chain" evidence="10">
    <location>
        <begin position="1"/>
        <end position="215"/>
    </location>
</feature>
<comment type="catalytic activity">
    <reaction evidence="10">
        <text>L-glutamate + acetyl-CoA = N-acetyl-L-glutamate + CoA + H(+)</text>
        <dbReference type="Rhea" id="RHEA:24292"/>
        <dbReference type="ChEBI" id="CHEBI:15378"/>
        <dbReference type="ChEBI" id="CHEBI:29985"/>
        <dbReference type="ChEBI" id="CHEBI:44337"/>
        <dbReference type="ChEBI" id="CHEBI:57287"/>
        <dbReference type="ChEBI" id="CHEBI:57288"/>
        <dbReference type="EC" id="2.3.1.1"/>
    </reaction>
</comment>
<feature type="site" description="Cleavage; by autolysis" evidence="10">
    <location>
        <begin position="215"/>
        <end position="216"/>
    </location>
</feature>
<feature type="binding site" evidence="10">
    <location>
        <position position="179"/>
    </location>
    <ligand>
        <name>substrate</name>
    </ligand>
</feature>
<name>A0A1E3P6W3_WICAA</name>
<dbReference type="NCBIfam" id="NF003802">
    <property type="entry name" value="PRK05388.1"/>
    <property type="match status" value="1"/>
</dbReference>
<dbReference type="GO" id="GO:0005759">
    <property type="term" value="C:mitochondrial matrix"/>
    <property type="evidence" value="ECO:0007669"/>
    <property type="project" value="UniProtKB-SubCell"/>
</dbReference>
<comment type="similarity">
    <text evidence="2 10">Belongs to the ArgJ family.</text>
</comment>
<feature type="binding site" evidence="10">
    <location>
        <position position="205"/>
    </location>
    <ligand>
        <name>substrate</name>
    </ligand>
</feature>
<dbReference type="PANTHER" id="PTHR23100:SF0">
    <property type="entry name" value="ARGININE BIOSYNTHESIS BIFUNCTIONAL PROTEIN ARGJ, MITOCHONDRIAL"/>
    <property type="match status" value="1"/>
</dbReference>
<dbReference type="GeneID" id="30201860"/>
<dbReference type="InterPro" id="IPR002813">
    <property type="entry name" value="Arg_biosynth_ArgJ"/>
</dbReference>
<feature type="site" description="Involved in the stabilization of negative charge on the oxyanion by the formation of the oxyanion hole" evidence="10">
    <location>
        <position position="140"/>
    </location>
</feature>
<feature type="binding site" evidence="10">
    <location>
        <position position="432"/>
    </location>
    <ligand>
        <name>substrate</name>
    </ligand>
</feature>
<dbReference type="RefSeq" id="XP_019040362.1">
    <property type="nucleotide sequence ID" value="XM_019184614.1"/>
</dbReference>
<feature type="site" description="Involved in the stabilization of negative charge on the oxyanion by the formation of the oxyanion hole" evidence="10">
    <location>
        <position position="139"/>
    </location>
</feature>
<comment type="catalytic activity">
    <reaction evidence="10">
        <text>N(2)-acetyl-L-ornithine + L-glutamate = N-acetyl-L-glutamate + L-ornithine</text>
        <dbReference type="Rhea" id="RHEA:15349"/>
        <dbReference type="ChEBI" id="CHEBI:29985"/>
        <dbReference type="ChEBI" id="CHEBI:44337"/>
        <dbReference type="ChEBI" id="CHEBI:46911"/>
        <dbReference type="ChEBI" id="CHEBI:57805"/>
        <dbReference type="EC" id="2.3.1.35"/>
    </reaction>
</comment>